<evidence type="ECO:0000313" key="4">
    <source>
        <dbReference type="Proteomes" id="UP001454036"/>
    </source>
</evidence>
<dbReference type="PROSITE" id="PS50994">
    <property type="entry name" value="INTEGRASE"/>
    <property type="match status" value="1"/>
</dbReference>
<evidence type="ECO:0000313" key="3">
    <source>
        <dbReference type="EMBL" id="GAA0183486.1"/>
    </source>
</evidence>
<gene>
    <name evidence="3" type="ORF">LIER_30887</name>
</gene>
<feature type="domain" description="Integrase catalytic" evidence="2">
    <location>
        <begin position="342"/>
        <end position="432"/>
    </location>
</feature>
<dbReference type="Pfam" id="PF17921">
    <property type="entry name" value="Integrase_H2C2"/>
    <property type="match status" value="1"/>
</dbReference>
<dbReference type="SUPFAM" id="SSF53098">
    <property type="entry name" value="Ribonuclease H-like"/>
    <property type="match status" value="1"/>
</dbReference>
<dbReference type="Gene3D" id="3.30.420.10">
    <property type="entry name" value="Ribonuclease H-like superfamily/Ribonuclease H"/>
    <property type="match status" value="1"/>
</dbReference>
<dbReference type="InterPro" id="IPR050951">
    <property type="entry name" value="Retrovirus_Pol_polyprotein"/>
</dbReference>
<dbReference type="Gene3D" id="1.10.340.70">
    <property type="match status" value="1"/>
</dbReference>
<protein>
    <recommendedName>
        <fullName evidence="2">Integrase catalytic domain-containing protein</fullName>
    </recommendedName>
</protein>
<dbReference type="SUPFAM" id="SSF56672">
    <property type="entry name" value="DNA/RNA polymerases"/>
    <property type="match status" value="1"/>
</dbReference>
<dbReference type="GO" id="GO:0003676">
    <property type="term" value="F:nucleic acid binding"/>
    <property type="evidence" value="ECO:0007669"/>
    <property type="project" value="InterPro"/>
</dbReference>
<dbReference type="Gene3D" id="3.30.70.270">
    <property type="match status" value="1"/>
</dbReference>
<keyword evidence="1" id="KW-0511">Multifunctional enzyme</keyword>
<dbReference type="AlphaFoldDB" id="A0AAV3RP59"/>
<dbReference type="PANTHER" id="PTHR37984">
    <property type="entry name" value="PROTEIN CBG26694"/>
    <property type="match status" value="1"/>
</dbReference>
<dbReference type="GO" id="GO:0003824">
    <property type="term" value="F:catalytic activity"/>
    <property type="evidence" value="ECO:0007669"/>
    <property type="project" value="UniProtKB-KW"/>
</dbReference>
<dbReference type="Pfam" id="PF17919">
    <property type="entry name" value="RT_RNaseH_2"/>
    <property type="match status" value="1"/>
</dbReference>
<dbReference type="Proteomes" id="UP001454036">
    <property type="component" value="Unassembled WGS sequence"/>
</dbReference>
<proteinExistence type="predicted"/>
<dbReference type="InterPro" id="IPR041577">
    <property type="entry name" value="RT_RNaseH_2"/>
</dbReference>
<organism evidence="3 4">
    <name type="scientific">Lithospermum erythrorhizon</name>
    <name type="common">Purple gromwell</name>
    <name type="synonym">Lithospermum officinale var. erythrorhizon</name>
    <dbReference type="NCBI Taxonomy" id="34254"/>
    <lineage>
        <taxon>Eukaryota</taxon>
        <taxon>Viridiplantae</taxon>
        <taxon>Streptophyta</taxon>
        <taxon>Embryophyta</taxon>
        <taxon>Tracheophyta</taxon>
        <taxon>Spermatophyta</taxon>
        <taxon>Magnoliopsida</taxon>
        <taxon>eudicotyledons</taxon>
        <taxon>Gunneridae</taxon>
        <taxon>Pentapetalae</taxon>
        <taxon>asterids</taxon>
        <taxon>lamiids</taxon>
        <taxon>Boraginales</taxon>
        <taxon>Boraginaceae</taxon>
        <taxon>Boraginoideae</taxon>
        <taxon>Lithospermeae</taxon>
        <taxon>Lithospermum</taxon>
    </lineage>
</organism>
<dbReference type="InterPro" id="IPR043128">
    <property type="entry name" value="Rev_trsase/Diguanyl_cyclase"/>
</dbReference>
<dbReference type="PANTHER" id="PTHR37984:SF5">
    <property type="entry name" value="PROTEIN NYNRIN-LIKE"/>
    <property type="match status" value="1"/>
</dbReference>
<dbReference type="InterPro" id="IPR000477">
    <property type="entry name" value="RT_dom"/>
</dbReference>
<dbReference type="InterPro" id="IPR041588">
    <property type="entry name" value="Integrase_H2C2"/>
</dbReference>
<name>A0AAV3RP59_LITER</name>
<comment type="caution">
    <text evidence="3">The sequence shown here is derived from an EMBL/GenBank/DDBJ whole genome shotgun (WGS) entry which is preliminary data.</text>
</comment>
<evidence type="ECO:0000256" key="1">
    <source>
        <dbReference type="ARBA" id="ARBA00023268"/>
    </source>
</evidence>
<evidence type="ECO:0000259" key="2">
    <source>
        <dbReference type="PROSITE" id="PS50994"/>
    </source>
</evidence>
<dbReference type="InterPro" id="IPR012337">
    <property type="entry name" value="RNaseH-like_sf"/>
</dbReference>
<dbReference type="Pfam" id="PF00078">
    <property type="entry name" value="RVT_1"/>
    <property type="match status" value="1"/>
</dbReference>
<dbReference type="GO" id="GO:0015074">
    <property type="term" value="P:DNA integration"/>
    <property type="evidence" value="ECO:0007669"/>
    <property type="project" value="InterPro"/>
</dbReference>
<dbReference type="InterPro" id="IPR036397">
    <property type="entry name" value="RNaseH_sf"/>
</dbReference>
<keyword evidence="4" id="KW-1185">Reference proteome</keyword>
<dbReference type="InterPro" id="IPR043502">
    <property type="entry name" value="DNA/RNA_pol_sf"/>
</dbReference>
<accession>A0AAV3RP59</accession>
<dbReference type="Pfam" id="PF00665">
    <property type="entry name" value="rve"/>
    <property type="match status" value="1"/>
</dbReference>
<sequence>MPGIDPKVATHKLYVDPTFQPIKQKKRLFNEEKNKAIREEKVMPFGLKNVGAMYQRMLNSIFATQIGHNMEIYVDDMLVKSEKNLPFFKNLRRMSQEKFIWDEESDRAFVALIEYLGSPQLLSRPEYGEILQLYLPISAVAVSSVLVREEEGTQRPIYYVSHVLKGVEEKYNVTDKAAFALAVSARKLKAVKAQALADFFIECTARAPFQVLVQPKGEVADPQEFEWSVHPDGVRNDKGTGARVLIIGPQKVTMEYALQKLLDGPLLLCVSADDIPKVLAEVHEGWYGSHIGARSLAIKITREGYYWPTLVKDALSYVQRLDACQHLGNAPQQPTCTLTPVISPIPFAMWRIDLVRKLPKAKGGAEFAIVAVDYFNKWVEMVPLKKTRGDDVTHFLWKSILTRFGIPKILIFDNGPQFEGQVMADSVISLGLNTGILFRVAKVEYVGWTSCPERYGPSAPPQTRPLKRHLLALSIELKHYYLQKWGYLHTDKQEDLDGKPIVRTWHASKLCKYYM</sequence>
<dbReference type="EMBL" id="BAABME010011258">
    <property type="protein sequence ID" value="GAA0183486.1"/>
    <property type="molecule type" value="Genomic_DNA"/>
</dbReference>
<reference evidence="3 4" key="1">
    <citation type="submission" date="2024-01" db="EMBL/GenBank/DDBJ databases">
        <title>The complete chloroplast genome sequence of Lithospermum erythrorhizon: insights into the phylogenetic relationship among Boraginaceae species and the maternal lineages of purple gromwells.</title>
        <authorList>
            <person name="Okada T."/>
            <person name="Watanabe K."/>
        </authorList>
    </citation>
    <scope>NUCLEOTIDE SEQUENCE [LARGE SCALE GENOMIC DNA]</scope>
</reference>
<dbReference type="InterPro" id="IPR001584">
    <property type="entry name" value="Integrase_cat-core"/>
</dbReference>